<dbReference type="InterPro" id="IPR016177">
    <property type="entry name" value="DNA-bd_dom_sf"/>
</dbReference>
<dbReference type="InterPro" id="IPR011989">
    <property type="entry name" value="ARM-like"/>
</dbReference>
<feature type="region of interest" description="Disordered" evidence="1">
    <location>
        <begin position="265"/>
        <end position="327"/>
    </location>
</feature>
<dbReference type="Gene3D" id="1.25.10.10">
    <property type="entry name" value="Leucine-rich Repeat Variant"/>
    <property type="match status" value="1"/>
</dbReference>
<feature type="compositionally biased region" description="Pro residues" evidence="1">
    <location>
        <begin position="457"/>
        <end position="466"/>
    </location>
</feature>
<dbReference type="Proteomes" id="UP001165065">
    <property type="component" value="Unassembled WGS sequence"/>
</dbReference>
<accession>A0A9W7GJ03</accession>
<feature type="compositionally biased region" description="Acidic residues" evidence="1">
    <location>
        <begin position="267"/>
        <end position="304"/>
    </location>
</feature>
<dbReference type="SUPFAM" id="SSF54171">
    <property type="entry name" value="DNA-binding domain"/>
    <property type="match status" value="1"/>
</dbReference>
<dbReference type="OrthoDB" id="10572760at2759"/>
<keyword evidence="3" id="KW-1185">Reference proteome</keyword>
<protein>
    <submittedName>
        <fullName evidence="2">Uncharacterized protein</fullName>
    </submittedName>
</protein>
<name>A0A9W7GJ03_9STRA</name>
<feature type="region of interest" description="Disordered" evidence="1">
    <location>
        <begin position="457"/>
        <end position="520"/>
    </location>
</feature>
<gene>
    <name evidence="2" type="ORF">TrCOL_g5746</name>
</gene>
<evidence type="ECO:0000313" key="3">
    <source>
        <dbReference type="Proteomes" id="UP001165065"/>
    </source>
</evidence>
<evidence type="ECO:0000313" key="2">
    <source>
        <dbReference type="EMBL" id="GMI46537.1"/>
    </source>
</evidence>
<dbReference type="EMBL" id="BRYA01000303">
    <property type="protein sequence ID" value="GMI46537.1"/>
    <property type="molecule type" value="Genomic_DNA"/>
</dbReference>
<comment type="caution">
    <text evidence="2">The sequence shown here is derived from an EMBL/GenBank/DDBJ whole genome shotgun (WGS) entry which is preliminary data.</text>
</comment>
<dbReference type="SUPFAM" id="SSF48371">
    <property type="entry name" value="ARM repeat"/>
    <property type="match status" value="1"/>
</dbReference>
<organism evidence="2 3">
    <name type="scientific">Triparma columacea</name>
    <dbReference type="NCBI Taxonomy" id="722753"/>
    <lineage>
        <taxon>Eukaryota</taxon>
        <taxon>Sar</taxon>
        <taxon>Stramenopiles</taxon>
        <taxon>Ochrophyta</taxon>
        <taxon>Bolidophyceae</taxon>
        <taxon>Parmales</taxon>
        <taxon>Triparmaceae</taxon>
        <taxon>Triparma</taxon>
    </lineage>
</organism>
<dbReference type="InterPro" id="IPR016024">
    <property type="entry name" value="ARM-type_fold"/>
</dbReference>
<sequence length="593" mass="66044">MNKDMNKTVIATWNLRWSEITRDIKKLKWNLRHLCDADPDNVDDSLRSKSISTLAKCFNSMFGLKTGESHSSFLIDNGFTPILLILAMNARDMKTRNDAVYVLTHFFWDGEKVREDLVFNLGYLSGLLSISVSPTSSKYCRHHALAALTEMCHVSNHSMLLRLYSSGVVEQLLDVLRRKENVDPKTKQYILQIIRDIAEAKIKEGGSAMRDGNKLNFIMTKGFKKTWRALKRGELTHLGNEPARGLVKDIERLVFTNLSWRANIIEEKEEEEEEEEKDDNTDDTYNSDEDSDYVEVEVKDDDAPEAASTANVEDPDEGETEFESEEAHEVVAAVRVNFNSAVNSVANSAVKLGATSAHDGCSEKAVVSTTDNDRIKKATGEEQKATRVRVNPQATREEHLMMSLTSYITETCKADASAIDGFSALASTTSSGFYYLSPTGMRFRSRVQVAKFLQLSPPPMSPPITPKAPSVTSPPSIPPLKKARQSSTSIAALDRSGAGEISVQEAPPSPKATTGSSSSSFDLRKDLHYVQKCLIRLQNDCNSIVNIMATLNERVEAMQEVELFAPKTEATKRGKRKLKDARVEEEGEEEELV</sequence>
<dbReference type="AlphaFoldDB" id="A0A9W7GJ03"/>
<proteinExistence type="predicted"/>
<feature type="region of interest" description="Disordered" evidence="1">
    <location>
        <begin position="566"/>
        <end position="593"/>
    </location>
</feature>
<evidence type="ECO:0000256" key="1">
    <source>
        <dbReference type="SAM" id="MobiDB-lite"/>
    </source>
</evidence>
<reference evidence="3" key="1">
    <citation type="journal article" date="2023" name="Commun. Biol.">
        <title>Genome analysis of Parmales, the sister group of diatoms, reveals the evolutionary specialization of diatoms from phago-mixotrophs to photoautotrophs.</title>
        <authorList>
            <person name="Ban H."/>
            <person name="Sato S."/>
            <person name="Yoshikawa S."/>
            <person name="Yamada K."/>
            <person name="Nakamura Y."/>
            <person name="Ichinomiya M."/>
            <person name="Sato N."/>
            <person name="Blanc-Mathieu R."/>
            <person name="Endo H."/>
            <person name="Kuwata A."/>
            <person name="Ogata H."/>
        </authorList>
    </citation>
    <scope>NUCLEOTIDE SEQUENCE [LARGE SCALE GENOMIC DNA]</scope>
</reference>
<feature type="compositionally biased region" description="Acidic residues" evidence="1">
    <location>
        <begin position="583"/>
        <end position="593"/>
    </location>
</feature>
<feature type="compositionally biased region" description="Acidic residues" evidence="1">
    <location>
        <begin position="313"/>
        <end position="326"/>
    </location>
</feature>
<dbReference type="GO" id="GO:0003677">
    <property type="term" value="F:DNA binding"/>
    <property type="evidence" value="ECO:0007669"/>
    <property type="project" value="InterPro"/>
</dbReference>